<evidence type="ECO:0000256" key="3">
    <source>
        <dbReference type="ARBA" id="ARBA00022664"/>
    </source>
</evidence>
<feature type="domain" description="DRBM" evidence="9">
    <location>
        <begin position="174"/>
        <end position="242"/>
    </location>
</feature>
<feature type="active site" evidence="8">
    <location>
        <position position="68"/>
    </location>
</feature>
<dbReference type="SUPFAM" id="SSF54768">
    <property type="entry name" value="dsRNA-binding domain-like"/>
    <property type="match status" value="1"/>
</dbReference>
<keyword evidence="5 8" id="KW-0255">Endonuclease</keyword>
<evidence type="ECO:0000313" key="11">
    <source>
        <dbReference type="EMBL" id="CAH0999311.1"/>
    </source>
</evidence>
<keyword evidence="8" id="KW-0460">Magnesium</keyword>
<dbReference type="HAMAP" id="MF_00104">
    <property type="entry name" value="RNase_III"/>
    <property type="match status" value="1"/>
</dbReference>
<keyword evidence="12" id="KW-1185">Reference proteome</keyword>
<sequence length="247" mass="28603">MIKVVRRIYNRFFSPEKEFVFRLRRLLGFTPAYLNVFKLAFSHKSSNDTNRSHPYGGQNNERLEFLGDAVLGTIVAEYLYKKYPTADEGFLTKMRSKIVKRKSLNAIGHDMGLDELLSTYNNTRIARSMLGNAVEALVGAVYVEKGYIGTTHFIVNRMLRDYVDIDTLETYDDNYKSQLLEHCQKSGQKVDYEILKRFKQDKRDRFRVAVVINGRRISVGEDYNKKSAEQQASRRALQDLGLSMEMP</sequence>
<dbReference type="GO" id="GO:0004525">
    <property type="term" value="F:ribonuclease III activity"/>
    <property type="evidence" value="ECO:0007669"/>
    <property type="project" value="UniProtKB-EC"/>
</dbReference>
<dbReference type="Gene3D" id="1.10.1520.10">
    <property type="entry name" value="Ribonuclease III domain"/>
    <property type="match status" value="1"/>
</dbReference>
<dbReference type="PROSITE" id="PS00517">
    <property type="entry name" value="RNASE_3_1"/>
    <property type="match status" value="1"/>
</dbReference>
<comment type="function">
    <text evidence="8">Digests double-stranded RNA. Involved in the processing of primary rRNA transcript to yield the immediate precursors to the large and small rRNAs (23S and 16S). Processes some mRNAs, and tRNAs when they are encoded in the rRNA operon. Processes pre-crRNA and tracrRNA of type II CRISPR loci if present in the organism.</text>
</comment>
<keyword evidence="8" id="KW-0479">Metal-binding</keyword>
<dbReference type="PANTHER" id="PTHR11207:SF0">
    <property type="entry name" value="RIBONUCLEASE 3"/>
    <property type="match status" value="1"/>
</dbReference>
<dbReference type="InterPro" id="IPR036389">
    <property type="entry name" value="RNase_III_sf"/>
</dbReference>
<accession>A0ABN8F5G2</accession>
<organism evidence="11 12">
    <name type="scientific">Neolewinella maritima</name>
    <dbReference type="NCBI Taxonomy" id="1383882"/>
    <lineage>
        <taxon>Bacteria</taxon>
        <taxon>Pseudomonadati</taxon>
        <taxon>Bacteroidota</taxon>
        <taxon>Saprospiria</taxon>
        <taxon>Saprospirales</taxon>
        <taxon>Lewinellaceae</taxon>
        <taxon>Neolewinella</taxon>
    </lineage>
</organism>
<dbReference type="PROSITE" id="PS50137">
    <property type="entry name" value="DS_RBD"/>
    <property type="match status" value="1"/>
</dbReference>
<dbReference type="EC" id="3.1.26.3" evidence="8"/>
<keyword evidence="6 8" id="KW-0378">Hydrolase</keyword>
<dbReference type="EMBL" id="CAKLPZ010000001">
    <property type="protein sequence ID" value="CAH0999311.1"/>
    <property type="molecule type" value="Genomic_DNA"/>
</dbReference>
<comment type="subcellular location">
    <subcellularLocation>
        <location evidence="8">Cytoplasm</location>
    </subcellularLocation>
</comment>
<evidence type="ECO:0000259" key="10">
    <source>
        <dbReference type="PROSITE" id="PS50142"/>
    </source>
</evidence>
<evidence type="ECO:0000256" key="4">
    <source>
        <dbReference type="ARBA" id="ARBA00022722"/>
    </source>
</evidence>
<dbReference type="Gene3D" id="3.30.160.20">
    <property type="match status" value="1"/>
</dbReference>
<dbReference type="PROSITE" id="PS50142">
    <property type="entry name" value="RNASE_3_2"/>
    <property type="match status" value="1"/>
</dbReference>
<evidence type="ECO:0000256" key="7">
    <source>
        <dbReference type="ARBA" id="ARBA00022884"/>
    </source>
</evidence>
<name>A0ABN8F5G2_9BACT</name>
<evidence type="ECO:0000259" key="9">
    <source>
        <dbReference type="PROSITE" id="PS50137"/>
    </source>
</evidence>
<dbReference type="SUPFAM" id="SSF69065">
    <property type="entry name" value="RNase III domain-like"/>
    <property type="match status" value="1"/>
</dbReference>
<dbReference type="InterPro" id="IPR000999">
    <property type="entry name" value="RNase_III_dom"/>
</dbReference>
<comment type="subunit">
    <text evidence="8">Homodimer.</text>
</comment>
<dbReference type="SMART" id="SM00358">
    <property type="entry name" value="DSRM"/>
    <property type="match status" value="1"/>
</dbReference>
<comment type="similarity">
    <text evidence="2">Belongs to the ribonuclease III family.</text>
</comment>
<keyword evidence="8" id="KW-0963">Cytoplasm</keyword>
<protein>
    <recommendedName>
        <fullName evidence="8">Ribonuclease 3</fullName>
        <ecNumber evidence="8">3.1.26.3</ecNumber>
    </recommendedName>
    <alternativeName>
        <fullName evidence="8">Ribonuclease III</fullName>
        <shortName evidence="8">RNase III</shortName>
    </alternativeName>
</protein>
<evidence type="ECO:0000313" key="12">
    <source>
        <dbReference type="Proteomes" id="UP000837803"/>
    </source>
</evidence>
<evidence type="ECO:0000256" key="1">
    <source>
        <dbReference type="ARBA" id="ARBA00000109"/>
    </source>
</evidence>
<keyword evidence="8" id="KW-0819">tRNA processing</keyword>
<dbReference type="InterPro" id="IPR011907">
    <property type="entry name" value="RNase_III"/>
</dbReference>
<feature type="binding site" evidence="8">
    <location>
        <position position="135"/>
    </location>
    <ligand>
        <name>Mg(2+)</name>
        <dbReference type="ChEBI" id="CHEBI:18420"/>
    </ligand>
</feature>
<evidence type="ECO:0000256" key="6">
    <source>
        <dbReference type="ARBA" id="ARBA00022801"/>
    </source>
</evidence>
<keyword evidence="8" id="KW-0699">rRNA-binding</keyword>
<comment type="caution">
    <text evidence="11">The sequence shown here is derived from an EMBL/GenBank/DDBJ whole genome shotgun (WGS) entry which is preliminary data.</text>
</comment>
<dbReference type="InterPro" id="IPR014720">
    <property type="entry name" value="dsRBD_dom"/>
</dbReference>
<dbReference type="PANTHER" id="PTHR11207">
    <property type="entry name" value="RIBONUCLEASE III"/>
    <property type="match status" value="1"/>
</dbReference>
<keyword evidence="3 8" id="KW-0507">mRNA processing</keyword>
<feature type="binding site" evidence="8">
    <location>
        <position position="132"/>
    </location>
    <ligand>
        <name>Mg(2+)</name>
        <dbReference type="ChEBI" id="CHEBI:18420"/>
    </ligand>
</feature>
<reference evidence="11" key="1">
    <citation type="submission" date="2021-12" db="EMBL/GenBank/DDBJ databases">
        <authorList>
            <person name="Rodrigo-Torres L."/>
            <person name="Arahal R. D."/>
            <person name="Lucena T."/>
        </authorList>
    </citation>
    <scope>NUCLEOTIDE SEQUENCE</scope>
    <source>
        <strain evidence="11">CECT 8419</strain>
    </source>
</reference>
<evidence type="ECO:0000256" key="2">
    <source>
        <dbReference type="ARBA" id="ARBA00010183"/>
    </source>
</evidence>
<dbReference type="RefSeq" id="WP_238749500.1">
    <property type="nucleotide sequence ID" value="NZ_CAKLPZ010000001.1"/>
</dbReference>
<dbReference type="CDD" id="cd00593">
    <property type="entry name" value="RIBOc"/>
    <property type="match status" value="1"/>
</dbReference>
<proteinExistence type="inferred from homology"/>
<gene>
    <name evidence="8 11" type="primary">rnc</name>
    <name evidence="11" type="ORF">LEM8419_00609</name>
</gene>
<dbReference type="Proteomes" id="UP000837803">
    <property type="component" value="Unassembled WGS sequence"/>
</dbReference>
<keyword evidence="7 8" id="KW-0694">RNA-binding</keyword>
<comment type="cofactor">
    <cofactor evidence="8">
        <name>Mg(2+)</name>
        <dbReference type="ChEBI" id="CHEBI:18420"/>
    </cofactor>
</comment>
<dbReference type="Pfam" id="PF14622">
    <property type="entry name" value="Ribonucleas_3_3"/>
    <property type="match status" value="1"/>
</dbReference>
<comment type="catalytic activity">
    <reaction evidence="1 8">
        <text>Endonucleolytic cleavage to 5'-phosphomonoester.</text>
        <dbReference type="EC" id="3.1.26.3"/>
    </reaction>
</comment>
<keyword evidence="4 8" id="KW-0540">Nuclease</keyword>
<dbReference type="Pfam" id="PF00035">
    <property type="entry name" value="dsrm"/>
    <property type="match status" value="1"/>
</dbReference>
<feature type="domain" description="RNase III" evidence="10">
    <location>
        <begin position="20"/>
        <end position="146"/>
    </location>
</feature>
<feature type="binding site" evidence="8">
    <location>
        <position position="64"/>
    </location>
    <ligand>
        <name>Mg(2+)</name>
        <dbReference type="ChEBI" id="CHEBI:18420"/>
    </ligand>
</feature>
<dbReference type="NCBIfam" id="TIGR02191">
    <property type="entry name" value="RNaseIII"/>
    <property type="match status" value="1"/>
</dbReference>
<evidence type="ECO:0000256" key="8">
    <source>
        <dbReference type="HAMAP-Rule" id="MF_00104"/>
    </source>
</evidence>
<evidence type="ECO:0000256" key="5">
    <source>
        <dbReference type="ARBA" id="ARBA00022759"/>
    </source>
</evidence>
<dbReference type="SMART" id="SM00535">
    <property type="entry name" value="RIBOc"/>
    <property type="match status" value="1"/>
</dbReference>
<feature type="active site" evidence="8">
    <location>
        <position position="135"/>
    </location>
</feature>
<keyword evidence="8" id="KW-0698">rRNA processing</keyword>
<dbReference type="CDD" id="cd10845">
    <property type="entry name" value="DSRM_RNAse_III_family"/>
    <property type="match status" value="1"/>
</dbReference>